<dbReference type="Proteomes" id="UP000006250">
    <property type="component" value="Unassembled WGS sequence"/>
</dbReference>
<protein>
    <submittedName>
        <fullName evidence="1">Uncharacterized protein</fullName>
    </submittedName>
</protein>
<evidence type="ECO:0000313" key="1">
    <source>
        <dbReference type="EMBL" id="EFL51509.1"/>
    </source>
</evidence>
<gene>
    <name evidence="1" type="ORF">DesfrDRAFT_1670</name>
</gene>
<reference evidence="1 2" key="1">
    <citation type="submission" date="2010-08" db="EMBL/GenBank/DDBJ databases">
        <title>The draft genome of Desulfovibrio fructosovorans JJ.</title>
        <authorList>
            <consortium name="US DOE Joint Genome Institute (JGI-PGF)"/>
            <person name="Lucas S."/>
            <person name="Copeland A."/>
            <person name="Lapidus A."/>
            <person name="Cheng J.-F."/>
            <person name="Bruce D."/>
            <person name="Goodwin L."/>
            <person name="Pitluck S."/>
            <person name="Land M.L."/>
            <person name="Hauser L."/>
            <person name="Chang Y.-J."/>
            <person name="Jeffries C."/>
            <person name="Wall J.D."/>
            <person name="Stahl D.A."/>
            <person name="Arkin A.P."/>
            <person name="Dehal P."/>
            <person name="Stolyar S.M."/>
            <person name="Hazen T.C."/>
            <person name="Woyke T.J."/>
        </authorList>
    </citation>
    <scope>NUCLEOTIDE SEQUENCE [LARGE SCALE GENOMIC DNA]</scope>
    <source>
        <strain evidence="1 2">JJ</strain>
    </source>
</reference>
<evidence type="ECO:0000313" key="2">
    <source>
        <dbReference type="Proteomes" id="UP000006250"/>
    </source>
</evidence>
<keyword evidence="2" id="KW-1185">Reference proteome</keyword>
<dbReference type="AlphaFoldDB" id="E1JVM1"/>
<dbReference type="EMBL" id="AECZ01000009">
    <property type="protein sequence ID" value="EFL51509.1"/>
    <property type="molecule type" value="Genomic_DNA"/>
</dbReference>
<comment type="caution">
    <text evidence="1">The sequence shown here is derived from an EMBL/GenBank/DDBJ whole genome shotgun (WGS) entry which is preliminary data.</text>
</comment>
<dbReference type="eggNOG" id="ENOG5030WHP">
    <property type="taxonomic scope" value="Bacteria"/>
</dbReference>
<dbReference type="STRING" id="596151.DesfrDRAFT_1670"/>
<sequence length="206" mass="23091">MPRILSLAAERTKFWYDHPKKCPLLLTKDNRKIRSERREACLVVLETLLSHLDLASLCLGVPTLANGFIDIDMKIIVRDSGLGQRRCERAIRQIKEAGFSTSSTWKLTRKSSSGPSLAKSIDRSQALSPNSFKQFGMGARANENNQAVGRCFRESVGKQKISADVTFTISLPSTYEWVIGPFRCERPVIGNQQQHDFLESPHIVSA</sequence>
<accession>E1JVM1</accession>
<proteinExistence type="predicted"/>
<name>E1JVM1_SOLFR</name>
<organism evidence="1 2">
    <name type="scientific">Solidesulfovibrio fructosivorans JJ]</name>
    <dbReference type="NCBI Taxonomy" id="596151"/>
    <lineage>
        <taxon>Bacteria</taxon>
        <taxon>Pseudomonadati</taxon>
        <taxon>Thermodesulfobacteriota</taxon>
        <taxon>Desulfovibrionia</taxon>
        <taxon>Desulfovibrionales</taxon>
        <taxon>Desulfovibrionaceae</taxon>
        <taxon>Solidesulfovibrio</taxon>
    </lineage>
</organism>